<evidence type="ECO:0008006" key="4">
    <source>
        <dbReference type="Google" id="ProtNLM"/>
    </source>
</evidence>
<dbReference type="RefSeq" id="WP_020582646.1">
    <property type="nucleotide sequence ID" value="NZ_JOJP01000001.1"/>
</dbReference>
<feature type="signal peptide" evidence="1">
    <location>
        <begin position="1"/>
        <end position="20"/>
    </location>
</feature>
<evidence type="ECO:0000313" key="2">
    <source>
        <dbReference type="EMBL" id="KEI69748.1"/>
    </source>
</evidence>
<keyword evidence="3" id="KW-1185">Reference proteome</keyword>
<dbReference type="PROSITE" id="PS51257">
    <property type="entry name" value="PROKAR_LIPOPROTEIN"/>
    <property type="match status" value="1"/>
</dbReference>
<protein>
    <recommendedName>
        <fullName evidence="4">DUF3313 domain-containing protein</fullName>
    </recommendedName>
</protein>
<proteinExistence type="predicted"/>
<dbReference type="Pfam" id="PF11769">
    <property type="entry name" value="DUF3313"/>
    <property type="match status" value="1"/>
</dbReference>
<comment type="caution">
    <text evidence="2">The sequence shown here is derived from an EMBL/GenBank/DDBJ whole genome shotgun (WGS) entry which is preliminary data.</text>
</comment>
<name>A0A081K6H2_9GAMM</name>
<sequence>MRAWLGLPMILMVMLLAGCASGPKVSEQHSGFLSDYSRLKPLEAQEKSQFLGYHARRWKMRRYESVIIDPVIVHINDEVRKNWQVQPERYHQLQAYFTERLTERLKLKYMITDQPGPDTLRLRVAITGGELGMKALEFYQFLPWGLVINGVGELAGVRDKLLNIIEEGELVDSLTGEQVVALVGGVQYGPVDMGDFRESSANELKPVIDVWVDSFYKHLR</sequence>
<evidence type="ECO:0000256" key="1">
    <source>
        <dbReference type="SAM" id="SignalP"/>
    </source>
</evidence>
<dbReference type="EMBL" id="JOJP01000001">
    <property type="protein sequence ID" value="KEI69748.1"/>
    <property type="molecule type" value="Genomic_DNA"/>
</dbReference>
<gene>
    <name evidence="2" type="ORF">GV64_02440</name>
</gene>
<dbReference type="AlphaFoldDB" id="A0A081K6H2"/>
<dbReference type="InterPro" id="IPR021747">
    <property type="entry name" value="DUF3313"/>
</dbReference>
<dbReference type="STRING" id="305900.GV64_02440"/>
<feature type="chain" id="PRO_5001758636" description="DUF3313 domain-containing protein" evidence="1">
    <location>
        <begin position="21"/>
        <end position="220"/>
    </location>
</feature>
<organism evidence="2 3">
    <name type="scientific">Endozoicomonas elysicola</name>
    <dbReference type="NCBI Taxonomy" id="305900"/>
    <lineage>
        <taxon>Bacteria</taxon>
        <taxon>Pseudomonadati</taxon>
        <taxon>Pseudomonadota</taxon>
        <taxon>Gammaproteobacteria</taxon>
        <taxon>Oceanospirillales</taxon>
        <taxon>Endozoicomonadaceae</taxon>
        <taxon>Endozoicomonas</taxon>
    </lineage>
</organism>
<dbReference type="eggNOG" id="ENOG5030UE7">
    <property type="taxonomic scope" value="Bacteria"/>
</dbReference>
<accession>A0A081K6H2</accession>
<keyword evidence="1" id="KW-0732">Signal</keyword>
<dbReference type="Proteomes" id="UP000027997">
    <property type="component" value="Unassembled WGS sequence"/>
</dbReference>
<reference evidence="2 3" key="1">
    <citation type="submission" date="2014-06" db="EMBL/GenBank/DDBJ databases">
        <title>Whole Genome Sequences of Three Symbiotic Endozoicomonas Bacteria.</title>
        <authorList>
            <person name="Neave M.J."/>
            <person name="Apprill A."/>
            <person name="Voolstra C.R."/>
        </authorList>
    </citation>
    <scope>NUCLEOTIDE SEQUENCE [LARGE SCALE GENOMIC DNA]</scope>
    <source>
        <strain evidence="2 3">DSM 22380</strain>
    </source>
</reference>
<evidence type="ECO:0000313" key="3">
    <source>
        <dbReference type="Proteomes" id="UP000027997"/>
    </source>
</evidence>